<protein>
    <submittedName>
        <fullName evidence="2">Uncharacterized protein</fullName>
    </submittedName>
</protein>
<organism evidence="2">
    <name type="scientific">Fagus sylvatica</name>
    <name type="common">Beechnut</name>
    <dbReference type="NCBI Taxonomy" id="28930"/>
    <lineage>
        <taxon>Eukaryota</taxon>
        <taxon>Viridiplantae</taxon>
        <taxon>Streptophyta</taxon>
        <taxon>Embryophyta</taxon>
        <taxon>Tracheophyta</taxon>
        <taxon>Spermatophyta</taxon>
        <taxon>Magnoliopsida</taxon>
        <taxon>eudicotyledons</taxon>
        <taxon>Gunneridae</taxon>
        <taxon>Pentapetalae</taxon>
        <taxon>rosids</taxon>
        <taxon>fabids</taxon>
        <taxon>Fagales</taxon>
        <taxon>Fagaceae</taxon>
        <taxon>Fagus</taxon>
    </lineage>
</organism>
<dbReference type="AlphaFoldDB" id="A0A2N9GWZ1"/>
<evidence type="ECO:0000313" key="2">
    <source>
        <dbReference type="EMBL" id="SPD04028.1"/>
    </source>
</evidence>
<gene>
    <name evidence="2" type="ORF">FSB_LOCUS31910</name>
</gene>
<sequence>MGQSGQPPFFSCLDLSYERGEASSNTQAEVTTLVSPTKNSHVRRKFKERWSPIPSIPTASVTSDQRQEPNGNSVSLPISLIHTSPLSLVPFPDDDTADACFTCKPIQEVINIISLRTTLKTNISVDQTTCSKLDNLFQLTVLLTYTSKIQKHCPQLNPIAPALLNSLLIIYPSKLTIQPIKLSLGIESEISFQQGTASFLLLIFSQVAAQSNFPDEEANQIALNPSQVFRYCWLPDPLLVVQDTIYLGI</sequence>
<feature type="region of interest" description="Disordered" evidence="1">
    <location>
        <begin position="53"/>
        <end position="73"/>
    </location>
</feature>
<accession>A0A2N9GWZ1</accession>
<dbReference type="EMBL" id="OIVN01002482">
    <property type="protein sequence ID" value="SPD04028.1"/>
    <property type="molecule type" value="Genomic_DNA"/>
</dbReference>
<name>A0A2N9GWZ1_FAGSY</name>
<feature type="compositionally biased region" description="Polar residues" evidence="1">
    <location>
        <begin position="57"/>
        <end position="73"/>
    </location>
</feature>
<evidence type="ECO:0000256" key="1">
    <source>
        <dbReference type="SAM" id="MobiDB-lite"/>
    </source>
</evidence>
<reference evidence="2" key="1">
    <citation type="submission" date="2018-02" db="EMBL/GenBank/DDBJ databases">
        <authorList>
            <person name="Cohen D.B."/>
            <person name="Kent A.D."/>
        </authorList>
    </citation>
    <scope>NUCLEOTIDE SEQUENCE</scope>
</reference>
<proteinExistence type="predicted"/>